<dbReference type="SUPFAM" id="SSF49899">
    <property type="entry name" value="Concanavalin A-like lectins/glucanases"/>
    <property type="match status" value="2"/>
</dbReference>
<comment type="caution">
    <text evidence="12">Lacks conserved residue(s) required for the propagation of feature annotation.</text>
</comment>
<dbReference type="GO" id="GO:0007155">
    <property type="term" value="P:cell adhesion"/>
    <property type="evidence" value="ECO:0007669"/>
    <property type="project" value="UniProtKB-KW"/>
</dbReference>
<dbReference type="Gene3D" id="2.60.120.260">
    <property type="entry name" value="Galactose-binding domain-like"/>
    <property type="match status" value="1"/>
</dbReference>
<keyword evidence="8" id="KW-1133">Transmembrane helix</keyword>
<evidence type="ECO:0000256" key="3">
    <source>
        <dbReference type="ARBA" id="ARBA00022536"/>
    </source>
</evidence>
<dbReference type="CDD" id="cd00057">
    <property type="entry name" value="FA58C"/>
    <property type="match status" value="1"/>
</dbReference>
<feature type="domain" description="Laminin G" evidence="15">
    <location>
        <begin position="183"/>
        <end position="364"/>
    </location>
</feature>
<dbReference type="CDD" id="cd00110">
    <property type="entry name" value="LamG"/>
    <property type="match status" value="2"/>
</dbReference>
<evidence type="ECO:0000256" key="12">
    <source>
        <dbReference type="PROSITE-ProRule" id="PRU00076"/>
    </source>
</evidence>
<dbReference type="PROSITE" id="PS01286">
    <property type="entry name" value="FA58C_2"/>
    <property type="match status" value="1"/>
</dbReference>
<evidence type="ECO:0000256" key="6">
    <source>
        <dbReference type="ARBA" id="ARBA00022737"/>
    </source>
</evidence>
<protein>
    <recommendedName>
        <fullName evidence="20">Contactin-associated protein-like 3</fullName>
    </recommendedName>
</protein>
<proteinExistence type="inferred from homology"/>
<dbReference type="PROSITE" id="PS50025">
    <property type="entry name" value="LAM_G_DOMAIN"/>
    <property type="match status" value="2"/>
</dbReference>
<evidence type="ECO:0000259" key="14">
    <source>
        <dbReference type="PROSITE" id="PS50022"/>
    </source>
</evidence>
<evidence type="ECO:0008006" key="20">
    <source>
        <dbReference type="Google" id="ProtNLM"/>
    </source>
</evidence>
<evidence type="ECO:0000256" key="4">
    <source>
        <dbReference type="ARBA" id="ARBA00022692"/>
    </source>
</evidence>
<dbReference type="AlphaFoldDB" id="A0A8C5YVC0"/>
<keyword evidence="3 12" id="KW-0245">EGF-like domain</keyword>
<keyword evidence="19" id="KW-1185">Reference proteome</keyword>
<evidence type="ECO:0000256" key="7">
    <source>
        <dbReference type="ARBA" id="ARBA00022889"/>
    </source>
</evidence>
<dbReference type="PROSITE" id="PS50026">
    <property type="entry name" value="EGF_3"/>
    <property type="match status" value="1"/>
</dbReference>
<comment type="similarity">
    <text evidence="2">Belongs to the neurexin family.</text>
</comment>
<evidence type="ECO:0000313" key="18">
    <source>
        <dbReference type="Ensembl" id="ENSMMMP00000004514.1"/>
    </source>
</evidence>
<feature type="domain" description="F5/8 type C" evidence="14">
    <location>
        <begin position="31"/>
        <end position="177"/>
    </location>
</feature>
<dbReference type="InterPro" id="IPR000421">
    <property type="entry name" value="FA58C"/>
</dbReference>
<feature type="domain" description="Fibrinogen C-terminal" evidence="17">
    <location>
        <begin position="584"/>
        <end position="635"/>
    </location>
</feature>
<reference evidence="18" key="1">
    <citation type="submission" date="2025-08" db="UniProtKB">
        <authorList>
            <consortium name="Ensembl"/>
        </authorList>
    </citation>
    <scope>IDENTIFICATION</scope>
</reference>
<dbReference type="Proteomes" id="UP000694407">
    <property type="component" value="Unplaced"/>
</dbReference>
<dbReference type="Gene3D" id="2.10.25.10">
    <property type="entry name" value="Laminin"/>
    <property type="match status" value="1"/>
</dbReference>
<keyword evidence="7" id="KW-0130">Cell adhesion</keyword>
<evidence type="ECO:0000256" key="5">
    <source>
        <dbReference type="ARBA" id="ARBA00022729"/>
    </source>
</evidence>
<dbReference type="PANTHER" id="PTHR15036:SF36">
    <property type="entry name" value="CONTACTIN-ASSOCIATED PROTEIN-LIKE 3-RELATED"/>
    <property type="match status" value="1"/>
</dbReference>
<dbReference type="PROSITE" id="PS01285">
    <property type="entry name" value="FA58C_1"/>
    <property type="match status" value="1"/>
</dbReference>
<dbReference type="SUPFAM" id="SSF49785">
    <property type="entry name" value="Galactose-binding domain-like"/>
    <property type="match status" value="1"/>
</dbReference>
<dbReference type="InterPro" id="IPR002181">
    <property type="entry name" value="Fibrinogen_a/b/g_C_dom"/>
</dbReference>
<evidence type="ECO:0000256" key="13">
    <source>
        <dbReference type="SAM" id="SignalP"/>
    </source>
</evidence>
<keyword evidence="5 13" id="KW-0732">Signal</keyword>
<dbReference type="InterPro" id="IPR001791">
    <property type="entry name" value="Laminin_G"/>
</dbReference>
<feature type="signal peptide" evidence="13">
    <location>
        <begin position="1"/>
        <end position="25"/>
    </location>
</feature>
<dbReference type="SUPFAM" id="SSF57196">
    <property type="entry name" value="EGF/Laminin"/>
    <property type="match status" value="1"/>
</dbReference>
<keyword evidence="4" id="KW-0812">Transmembrane</keyword>
<keyword evidence="9" id="KW-0472">Membrane</keyword>
<dbReference type="CDD" id="cd00054">
    <property type="entry name" value="EGF_CA"/>
    <property type="match status" value="1"/>
</dbReference>
<evidence type="ECO:0000259" key="16">
    <source>
        <dbReference type="PROSITE" id="PS50026"/>
    </source>
</evidence>
<dbReference type="Gene3D" id="2.60.120.1000">
    <property type="match status" value="1"/>
</dbReference>
<keyword evidence="10" id="KW-1015">Disulfide bond</keyword>
<evidence type="ECO:0000259" key="17">
    <source>
        <dbReference type="PROSITE" id="PS51406"/>
    </source>
</evidence>
<evidence type="ECO:0000313" key="19">
    <source>
        <dbReference type="Proteomes" id="UP000694407"/>
    </source>
</evidence>
<organism evidence="18 19">
    <name type="scientific">Marmota marmota marmota</name>
    <name type="common">Alpine marmot</name>
    <dbReference type="NCBI Taxonomy" id="9994"/>
    <lineage>
        <taxon>Eukaryota</taxon>
        <taxon>Metazoa</taxon>
        <taxon>Chordata</taxon>
        <taxon>Craniata</taxon>
        <taxon>Vertebrata</taxon>
        <taxon>Euteleostomi</taxon>
        <taxon>Mammalia</taxon>
        <taxon>Eutheria</taxon>
        <taxon>Euarchontoglires</taxon>
        <taxon>Glires</taxon>
        <taxon>Rodentia</taxon>
        <taxon>Sciuromorpha</taxon>
        <taxon>Sciuridae</taxon>
        <taxon>Xerinae</taxon>
        <taxon>Marmotini</taxon>
        <taxon>Marmota</taxon>
    </lineage>
</organism>
<dbReference type="Ensembl" id="ENSMMMT00000005127.1">
    <property type="protein sequence ID" value="ENSMMMP00000004514.1"/>
    <property type="gene ID" value="ENSMMMG00000004064.1"/>
</dbReference>
<evidence type="ECO:0000256" key="8">
    <source>
        <dbReference type="ARBA" id="ARBA00022989"/>
    </source>
</evidence>
<evidence type="ECO:0000256" key="1">
    <source>
        <dbReference type="ARBA" id="ARBA00004479"/>
    </source>
</evidence>
<feature type="chain" id="PRO_5034336000" description="Contactin-associated protein-like 3" evidence="13">
    <location>
        <begin position="26"/>
        <end position="745"/>
    </location>
</feature>
<dbReference type="InterPro" id="IPR013320">
    <property type="entry name" value="ConA-like_dom_sf"/>
</dbReference>
<dbReference type="InterPro" id="IPR000742">
    <property type="entry name" value="EGF"/>
</dbReference>
<dbReference type="NCBIfam" id="NF040941">
    <property type="entry name" value="GGGWT_bact"/>
    <property type="match status" value="1"/>
</dbReference>
<dbReference type="PROSITE" id="PS51406">
    <property type="entry name" value="FIBRINOGEN_C_2"/>
    <property type="match status" value="1"/>
</dbReference>
<keyword evidence="6" id="KW-0677">Repeat</keyword>
<dbReference type="InterPro" id="IPR050372">
    <property type="entry name" value="Neurexin-related_CASP"/>
</dbReference>
<dbReference type="InterPro" id="IPR008979">
    <property type="entry name" value="Galactose-bd-like_sf"/>
</dbReference>
<dbReference type="Gene3D" id="2.60.120.200">
    <property type="match status" value="2"/>
</dbReference>
<accession>A0A8C5YVC0</accession>
<dbReference type="GO" id="GO:0016020">
    <property type="term" value="C:membrane"/>
    <property type="evidence" value="ECO:0007669"/>
    <property type="project" value="UniProtKB-SubCell"/>
</dbReference>
<feature type="domain" description="Laminin G" evidence="15">
    <location>
        <begin position="370"/>
        <end position="546"/>
    </location>
</feature>
<evidence type="ECO:0000256" key="9">
    <source>
        <dbReference type="ARBA" id="ARBA00023136"/>
    </source>
</evidence>
<evidence type="ECO:0000259" key="15">
    <source>
        <dbReference type="PROSITE" id="PS50025"/>
    </source>
</evidence>
<evidence type="ECO:0000256" key="11">
    <source>
        <dbReference type="ARBA" id="ARBA00023180"/>
    </source>
</evidence>
<reference evidence="18" key="2">
    <citation type="submission" date="2025-09" db="UniProtKB">
        <authorList>
            <consortium name="Ensembl"/>
        </authorList>
    </citation>
    <scope>IDENTIFICATION</scope>
</reference>
<keyword evidence="11" id="KW-0325">Glycoprotein</keyword>
<dbReference type="FunFam" id="2.60.120.260:FF:000016">
    <property type="entry name" value="Contactin-associated protein-like 4 isoform 1"/>
    <property type="match status" value="1"/>
</dbReference>
<dbReference type="SMART" id="SM00231">
    <property type="entry name" value="FA58C"/>
    <property type="match status" value="1"/>
</dbReference>
<evidence type="ECO:0000256" key="10">
    <source>
        <dbReference type="ARBA" id="ARBA00023157"/>
    </source>
</evidence>
<dbReference type="PANTHER" id="PTHR15036">
    <property type="entry name" value="PIKACHURIN-LIKE PROTEIN"/>
    <property type="match status" value="1"/>
</dbReference>
<dbReference type="InterPro" id="IPR036056">
    <property type="entry name" value="Fibrinogen-like_C"/>
</dbReference>
<comment type="subcellular location">
    <subcellularLocation>
        <location evidence="1">Membrane</location>
        <topology evidence="1">Single-pass type I membrane protein</topology>
    </subcellularLocation>
</comment>
<name>A0A8C5YVC0_MARMA</name>
<dbReference type="PROSITE" id="PS50022">
    <property type="entry name" value="FA58C_3"/>
    <property type="match status" value="1"/>
</dbReference>
<dbReference type="SUPFAM" id="SSF56496">
    <property type="entry name" value="Fibrinogen C-terminal domain-like"/>
    <property type="match status" value="1"/>
</dbReference>
<dbReference type="Pfam" id="PF02210">
    <property type="entry name" value="Laminin_G_2"/>
    <property type="match status" value="2"/>
</dbReference>
<dbReference type="Pfam" id="PF00754">
    <property type="entry name" value="F5_F8_type_C"/>
    <property type="match status" value="1"/>
</dbReference>
<sequence length="745" mass="81682">MDPVAGALLKMLALLSAQTCSTVVAGNTYNCDAPLASALPRVSFSSSSELSSSHGPGFASLNRRDGAGGWTPLVSNKYQWLQIDLGERMKVTAVATQGGYGSSDWVTSYLLMFSDSGRNWKQYRREESFWGFPGNTNSDSVVHYRLQPPLEARFLRFLPLAWNSKGRIGMRIEVYGCAYRSEMVNFDGKSFLLYTINQKSISSMKEIITLKFKTRQSDGILLHREGQNGKHITLELVKGKLILFFNSGGANLPSLDAQVTLTLGSLLDDQHWHSVLIEVLNTHINFTVDKHTHRFQAEGEASLLDLDYKISFGGIPGLGKSVVFPHKSFNGCFENLFYNGVDIIDLSKKHKPEILIMGNVSFSCSHPQTVPVTFLSSRSYLALPHPTGENSIAVTFQFRTWNRAGLLLKSQFLHWSGALVLVLSDGKLKLSLCPPGQPVRAVIAGDGLNDGQWHSVSLSANGNHLSLKVDNDVSSAAHSLRGQSHSANTYYFGGYPDNSSGSQCENPLGGFQGCLKLISIGSTVVDPISIQQGALGNFSDLQIDSCGITDRCLPSYCEHGGECSQSWDTFSCDCTHTGYVGATCHSSLYERSCEAYKHRGNSSGFYFIDSDGSGPLGPALVYCNMTDSAWTSVQHNGSHLARVKSSHGESPQPVIFKYMASMDQLQALIDQADHCQQELAFHCRKSRLSAHLDGTPVSWWVGRTNETHTYWGGSLPDAQKCTCGLEGNCIDSQYHCNCDADQDEW</sequence>
<evidence type="ECO:0000256" key="2">
    <source>
        <dbReference type="ARBA" id="ARBA00010241"/>
    </source>
</evidence>
<feature type="domain" description="EGF-like" evidence="16">
    <location>
        <begin position="548"/>
        <end position="585"/>
    </location>
</feature>
<dbReference type="SMART" id="SM00282">
    <property type="entry name" value="LamG"/>
    <property type="match status" value="2"/>
</dbReference>
<dbReference type="GeneTree" id="ENSGT00940000157674"/>